<protein>
    <recommendedName>
        <fullName evidence="1">uroporphyrinogen-III C-methyltransferase</fullName>
        <ecNumber evidence="1">2.1.1.107</ecNumber>
    </recommendedName>
</protein>
<dbReference type="InterPro" id="IPR035996">
    <property type="entry name" value="4pyrrol_Methylase_sf"/>
</dbReference>
<dbReference type="Pfam" id="PF00590">
    <property type="entry name" value="TP_methylase"/>
    <property type="match status" value="1"/>
</dbReference>
<dbReference type="InterPro" id="IPR000878">
    <property type="entry name" value="4pyrrol_Mease"/>
</dbReference>
<keyword evidence="4" id="KW-0949">S-adenosyl-L-methionine</keyword>
<dbReference type="EMBL" id="SOAW01000001">
    <property type="protein sequence ID" value="TDT34316.1"/>
    <property type="molecule type" value="Genomic_DNA"/>
</dbReference>
<dbReference type="GO" id="GO:0004851">
    <property type="term" value="F:uroporphyrin-III C-methyltransferase activity"/>
    <property type="evidence" value="ECO:0007669"/>
    <property type="project" value="UniProtKB-EC"/>
</dbReference>
<evidence type="ECO:0000313" key="8">
    <source>
        <dbReference type="EMBL" id="TDT34316.1"/>
    </source>
</evidence>
<dbReference type="GO" id="GO:0032259">
    <property type="term" value="P:methylation"/>
    <property type="evidence" value="ECO:0007669"/>
    <property type="project" value="UniProtKB-KW"/>
</dbReference>
<dbReference type="Gene3D" id="3.40.1010.10">
    <property type="entry name" value="Cobalt-precorrin-4 Transmethylase, Domain 1"/>
    <property type="match status" value="1"/>
</dbReference>
<dbReference type="AlphaFoldDB" id="A0A4R7JBG6"/>
<feature type="domain" description="Tetrapyrrole methylase" evidence="7">
    <location>
        <begin position="26"/>
        <end position="232"/>
    </location>
</feature>
<evidence type="ECO:0000256" key="3">
    <source>
        <dbReference type="ARBA" id="ARBA00022679"/>
    </source>
</evidence>
<gene>
    <name evidence="8" type="ORF">CLV29_1974</name>
</gene>
<dbReference type="Gene3D" id="3.30.950.10">
    <property type="entry name" value="Methyltransferase, Cobalt-precorrin-4 Transmethylase, Domain 2"/>
    <property type="match status" value="1"/>
</dbReference>
<organism evidence="8 9">
    <name type="scientific">Naumannella halotolerans</name>
    <dbReference type="NCBI Taxonomy" id="993414"/>
    <lineage>
        <taxon>Bacteria</taxon>
        <taxon>Bacillati</taxon>
        <taxon>Actinomycetota</taxon>
        <taxon>Actinomycetes</taxon>
        <taxon>Propionibacteriales</taxon>
        <taxon>Propionibacteriaceae</taxon>
        <taxon>Naumannella</taxon>
    </lineage>
</organism>
<evidence type="ECO:0000256" key="6">
    <source>
        <dbReference type="SAM" id="MobiDB-lite"/>
    </source>
</evidence>
<evidence type="ECO:0000313" key="9">
    <source>
        <dbReference type="Proteomes" id="UP000295371"/>
    </source>
</evidence>
<dbReference type="NCBIfam" id="TIGR01469">
    <property type="entry name" value="cobA_cysG_Cterm"/>
    <property type="match status" value="1"/>
</dbReference>
<dbReference type="FunFam" id="3.40.1010.10:FF:000001">
    <property type="entry name" value="Siroheme synthase"/>
    <property type="match status" value="1"/>
</dbReference>
<evidence type="ECO:0000256" key="2">
    <source>
        <dbReference type="ARBA" id="ARBA00022603"/>
    </source>
</evidence>
<dbReference type="SUPFAM" id="SSF53790">
    <property type="entry name" value="Tetrapyrrole methylase"/>
    <property type="match status" value="1"/>
</dbReference>
<keyword evidence="5" id="KW-0627">Porphyrin biosynthesis</keyword>
<sequence>MVGDREDPAIGDQGAEPLPPTPAGWVSLVGGGPGDPGLLTGRAVRAIGEADVVLHDRLCPREALLDLAPGAELIDVGKRPGHHAMPQEEIERLMVDRARRGLRVVRLKGGDPFVFGRGGEEVLTCRRAGVPVEVVPGVSSAIAVPAAAGIPVTHRGVAHAFTVISAHAGLGEDELQQLAQLDGTIVVLMGVGTLDQVLDGLRRHGMSDHTPVAIIERGFSADERRLVSTIGAIGAQVPEFAPVSPAVIVIGAVVAALTENVSGSAPQCETDPDTKTVLGPVLQALGPS</sequence>
<dbReference type="InterPro" id="IPR014776">
    <property type="entry name" value="4pyrrole_Mease_sub2"/>
</dbReference>
<dbReference type="CDD" id="cd11642">
    <property type="entry name" value="SUMT"/>
    <property type="match status" value="1"/>
</dbReference>
<dbReference type="RefSeq" id="WP_243831821.1">
    <property type="nucleotide sequence ID" value="NZ_SOAW01000001.1"/>
</dbReference>
<evidence type="ECO:0000256" key="4">
    <source>
        <dbReference type="ARBA" id="ARBA00022691"/>
    </source>
</evidence>
<keyword evidence="3 8" id="KW-0808">Transferase</keyword>
<dbReference type="Proteomes" id="UP000295371">
    <property type="component" value="Unassembled WGS sequence"/>
</dbReference>
<accession>A0A4R7JBG6</accession>
<dbReference type="InterPro" id="IPR006366">
    <property type="entry name" value="CobA/CysG_C"/>
</dbReference>
<name>A0A4R7JBG6_9ACTN</name>
<dbReference type="EC" id="2.1.1.107" evidence="1"/>
<dbReference type="GO" id="GO:0019354">
    <property type="term" value="P:siroheme biosynthetic process"/>
    <property type="evidence" value="ECO:0007669"/>
    <property type="project" value="InterPro"/>
</dbReference>
<dbReference type="PANTHER" id="PTHR45790">
    <property type="entry name" value="SIROHEME SYNTHASE-RELATED"/>
    <property type="match status" value="1"/>
</dbReference>
<feature type="region of interest" description="Disordered" evidence="6">
    <location>
        <begin position="1"/>
        <end position="30"/>
    </location>
</feature>
<evidence type="ECO:0000256" key="5">
    <source>
        <dbReference type="ARBA" id="ARBA00023244"/>
    </source>
</evidence>
<reference evidence="8 9" key="1">
    <citation type="submission" date="2019-03" db="EMBL/GenBank/DDBJ databases">
        <title>Genomic Encyclopedia of Archaeal and Bacterial Type Strains, Phase II (KMG-II): from individual species to whole genera.</title>
        <authorList>
            <person name="Goeker M."/>
        </authorList>
    </citation>
    <scope>NUCLEOTIDE SEQUENCE [LARGE SCALE GENOMIC DNA]</scope>
    <source>
        <strain evidence="8 9">DSM 24323</strain>
    </source>
</reference>
<proteinExistence type="predicted"/>
<dbReference type="InterPro" id="IPR014777">
    <property type="entry name" value="4pyrrole_Mease_sub1"/>
</dbReference>
<evidence type="ECO:0000259" key="7">
    <source>
        <dbReference type="Pfam" id="PF00590"/>
    </source>
</evidence>
<keyword evidence="2 8" id="KW-0489">Methyltransferase</keyword>
<keyword evidence="9" id="KW-1185">Reference proteome</keyword>
<dbReference type="PANTHER" id="PTHR45790:SF3">
    <property type="entry name" value="S-ADENOSYL-L-METHIONINE-DEPENDENT UROPORPHYRINOGEN III METHYLTRANSFERASE, CHLOROPLASTIC"/>
    <property type="match status" value="1"/>
</dbReference>
<dbReference type="InterPro" id="IPR050161">
    <property type="entry name" value="Siro_Cobalamin_biosynth"/>
</dbReference>
<dbReference type="NCBIfam" id="NF004790">
    <property type="entry name" value="PRK06136.1"/>
    <property type="match status" value="1"/>
</dbReference>
<comment type="caution">
    <text evidence="8">The sequence shown here is derived from an EMBL/GenBank/DDBJ whole genome shotgun (WGS) entry which is preliminary data.</text>
</comment>
<evidence type="ECO:0000256" key="1">
    <source>
        <dbReference type="ARBA" id="ARBA00012162"/>
    </source>
</evidence>